<organism evidence="8 9">
    <name type="scientific">Montanilutibacter psychrotolerans</name>
    <dbReference type="NCBI Taxonomy" id="1327343"/>
    <lineage>
        <taxon>Bacteria</taxon>
        <taxon>Pseudomonadati</taxon>
        <taxon>Pseudomonadota</taxon>
        <taxon>Gammaproteobacteria</taxon>
        <taxon>Lysobacterales</taxon>
        <taxon>Lysobacteraceae</taxon>
        <taxon>Montanilutibacter</taxon>
    </lineage>
</organism>
<evidence type="ECO:0000313" key="9">
    <source>
        <dbReference type="Proteomes" id="UP000267049"/>
    </source>
</evidence>
<dbReference type="AlphaFoldDB" id="A0A3M8SMN6"/>
<evidence type="ECO:0000256" key="3">
    <source>
        <dbReference type="ARBA" id="ARBA00009789"/>
    </source>
</evidence>
<protein>
    <recommendedName>
        <fullName evidence="7">2-C-methyl-D-erythritol 4-phosphate cytidylyltransferase</fullName>
        <ecNumber evidence="7">2.7.7.60</ecNumber>
    </recommendedName>
    <alternativeName>
        <fullName evidence="7">4-diphosphocytidyl-2C-methyl-D-erythritol synthase</fullName>
    </alternativeName>
    <alternativeName>
        <fullName evidence="7">MEP cytidylyltransferase</fullName>
        <shortName evidence="7">MCT</shortName>
    </alternativeName>
</protein>
<dbReference type="PANTHER" id="PTHR32125:SF4">
    <property type="entry name" value="2-C-METHYL-D-ERYTHRITOL 4-PHOSPHATE CYTIDYLYLTRANSFERASE, CHLOROPLASTIC"/>
    <property type="match status" value="1"/>
</dbReference>
<dbReference type="EC" id="2.7.7.60" evidence="7"/>
<comment type="similarity">
    <text evidence="3 7">Belongs to the IspD/TarI cytidylyltransferase family. IspD subfamily.</text>
</comment>
<keyword evidence="6 7" id="KW-0414">Isoprene biosynthesis</keyword>
<dbReference type="Gene3D" id="3.90.550.10">
    <property type="entry name" value="Spore Coat Polysaccharide Biosynthesis Protein SpsA, Chain A"/>
    <property type="match status" value="1"/>
</dbReference>
<dbReference type="NCBIfam" id="TIGR00453">
    <property type="entry name" value="ispD"/>
    <property type="match status" value="1"/>
</dbReference>
<dbReference type="RefSeq" id="WP_123088717.1">
    <property type="nucleotide sequence ID" value="NZ_RIBS01000007.1"/>
</dbReference>
<evidence type="ECO:0000256" key="6">
    <source>
        <dbReference type="ARBA" id="ARBA00023229"/>
    </source>
</evidence>
<dbReference type="InterPro" id="IPR001228">
    <property type="entry name" value="IspD"/>
</dbReference>
<dbReference type="CDD" id="cd02516">
    <property type="entry name" value="CDP-ME_synthetase"/>
    <property type="match status" value="1"/>
</dbReference>
<evidence type="ECO:0000256" key="4">
    <source>
        <dbReference type="ARBA" id="ARBA00022679"/>
    </source>
</evidence>
<comment type="caution">
    <text evidence="8">The sequence shown here is derived from an EMBL/GenBank/DDBJ whole genome shotgun (WGS) entry which is preliminary data.</text>
</comment>
<dbReference type="HAMAP" id="MF_00108">
    <property type="entry name" value="IspD"/>
    <property type="match status" value="1"/>
</dbReference>
<keyword evidence="4 7" id="KW-0808">Transferase</keyword>
<reference evidence="8 9" key="1">
    <citation type="submission" date="2018-11" db="EMBL/GenBank/DDBJ databases">
        <title>Lysobacter cryohumiis sp. nov., isolated from soil in the Tianshan Mountains, Xinjiang, China.</title>
        <authorList>
            <person name="Luo Y."/>
            <person name="Sheng H."/>
        </authorList>
    </citation>
    <scope>NUCLEOTIDE SEQUENCE [LARGE SCALE GENOMIC DNA]</scope>
    <source>
        <strain evidence="8 9">ZS60</strain>
    </source>
</reference>
<name>A0A3M8SMN6_9GAMM</name>
<dbReference type="UniPathway" id="UPA00056">
    <property type="reaction ID" value="UER00093"/>
</dbReference>
<feature type="site" description="Transition state stabilizer" evidence="7">
    <location>
        <position position="30"/>
    </location>
</feature>
<evidence type="ECO:0000256" key="1">
    <source>
        <dbReference type="ARBA" id="ARBA00001282"/>
    </source>
</evidence>
<dbReference type="SUPFAM" id="SSF53448">
    <property type="entry name" value="Nucleotide-diphospho-sugar transferases"/>
    <property type="match status" value="1"/>
</dbReference>
<gene>
    <name evidence="7" type="primary">ispD</name>
    <name evidence="8" type="ORF">EER27_13830</name>
</gene>
<comment type="pathway">
    <text evidence="2 7">Isoprenoid biosynthesis; isopentenyl diphosphate biosynthesis via DXP pathway; isopentenyl diphosphate from 1-deoxy-D-xylulose 5-phosphate: step 2/6.</text>
</comment>
<dbReference type="OrthoDB" id="9806837at2"/>
<dbReference type="PROSITE" id="PS01295">
    <property type="entry name" value="ISPD"/>
    <property type="match status" value="1"/>
</dbReference>
<dbReference type="PANTHER" id="PTHR32125">
    <property type="entry name" value="2-C-METHYL-D-ERYTHRITOL 4-PHOSPHATE CYTIDYLYLTRANSFERASE, CHLOROPLASTIC"/>
    <property type="match status" value="1"/>
</dbReference>
<accession>A0A3M8SMN6</accession>
<comment type="catalytic activity">
    <reaction evidence="1 7">
        <text>2-C-methyl-D-erythritol 4-phosphate + CTP + H(+) = 4-CDP-2-C-methyl-D-erythritol + diphosphate</text>
        <dbReference type="Rhea" id="RHEA:13429"/>
        <dbReference type="ChEBI" id="CHEBI:15378"/>
        <dbReference type="ChEBI" id="CHEBI:33019"/>
        <dbReference type="ChEBI" id="CHEBI:37563"/>
        <dbReference type="ChEBI" id="CHEBI:57823"/>
        <dbReference type="ChEBI" id="CHEBI:58262"/>
        <dbReference type="EC" id="2.7.7.60"/>
    </reaction>
</comment>
<keyword evidence="9" id="KW-1185">Reference proteome</keyword>
<feature type="site" description="Positions MEP for the nucleophilic attack" evidence="7">
    <location>
        <position position="163"/>
    </location>
</feature>
<dbReference type="Proteomes" id="UP000267049">
    <property type="component" value="Unassembled WGS sequence"/>
</dbReference>
<dbReference type="EMBL" id="RIBS01000007">
    <property type="protein sequence ID" value="RNF82581.1"/>
    <property type="molecule type" value="Genomic_DNA"/>
</dbReference>
<sequence>MSTPDGTPAGIWVVIPAAGRGSRFGGEIPKQYLCIDGQPLIAHALDALLAHPRVVGAMVALAADDALWPGWTERLGKPVLRCIGGGERADSVLAALDALPASVPADALVLVHDAARPNLRTDDVARLIEAAAASADGAILAAPVRDTLKRADADARIAATEPRERLWRALTPQAFRRDALAAALRQARADGALVTDEAMAMERRGARPKLVEGREDNLKVTTPADLALMEFLLQRRGVDAAGERG</sequence>
<dbReference type="InterPro" id="IPR034683">
    <property type="entry name" value="IspD/TarI"/>
</dbReference>
<proteinExistence type="inferred from homology"/>
<dbReference type="FunFam" id="3.90.550.10:FF:000003">
    <property type="entry name" value="2-C-methyl-D-erythritol 4-phosphate cytidylyltransferase"/>
    <property type="match status" value="1"/>
</dbReference>
<dbReference type="GO" id="GO:0050518">
    <property type="term" value="F:2-C-methyl-D-erythritol 4-phosphate cytidylyltransferase activity"/>
    <property type="evidence" value="ECO:0007669"/>
    <property type="project" value="UniProtKB-UniRule"/>
</dbReference>
<dbReference type="GO" id="GO:0019288">
    <property type="term" value="P:isopentenyl diphosphate biosynthetic process, methylerythritol 4-phosphate pathway"/>
    <property type="evidence" value="ECO:0007669"/>
    <property type="project" value="UniProtKB-UniRule"/>
</dbReference>
<keyword evidence="5 7" id="KW-0548">Nucleotidyltransferase</keyword>
<feature type="site" description="Positions MEP for the nucleophilic attack" evidence="7">
    <location>
        <position position="219"/>
    </location>
</feature>
<dbReference type="InterPro" id="IPR018294">
    <property type="entry name" value="ISPD_synthase_CS"/>
</dbReference>
<dbReference type="InterPro" id="IPR050088">
    <property type="entry name" value="IspD/TarI_cytidylyltransf_bact"/>
</dbReference>
<feature type="site" description="Transition state stabilizer" evidence="7">
    <location>
        <position position="23"/>
    </location>
</feature>
<evidence type="ECO:0000313" key="8">
    <source>
        <dbReference type="EMBL" id="RNF82581.1"/>
    </source>
</evidence>
<evidence type="ECO:0000256" key="2">
    <source>
        <dbReference type="ARBA" id="ARBA00004787"/>
    </source>
</evidence>
<evidence type="ECO:0000256" key="5">
    <source>
        <dbReference type="ARBA" id="ARBA00022695"/>
    </source>
</evidence>
<dbReference type="Pfam" id="PF01128">
    <property type="entry name" value="IspD"/>
    <property type="match status" value="1"/>
</dbReference>
<dbReference type="InterPro" id="IPR029044">
    <property type="entry name" value="Nucleotide-diphossugar_trans"/>
</dbReference>
<evidence type="ECO:0000256" key="7">
    <source>
        <dbReference type="HAMAP-Rule" id="MF_00108"/>
    </source>
</evidence>
<comment type="function">
    <text evidence="7">Catalyzes the formation of 4-diphosphocytidyl-2-C-methyl-D-erythritol from CTP and 2-C-methyl-D-erythritol 4-phosphate (MEP).</text>
</comment>